<dbReference type="PANTHER" id="PTHR33434:SF4">
    <property type="entry name" value="PHOSPHATASE PROTEIN"/>
    <property type="match status" value="1"/>
</dbReference>
<dbReference type="Pfam" id="PF13684">
    <property type="entry name" value="FakA-like_C"/>
    <property type="match status" value="1"/>
</dbReference>
<dbReference type="InterPro" id="IPR033470">
    <property type="entry name" value="FakA-like_C"/>
</dbReference>
<dbReference type="GO" id="GO:0004371">
    <property type="term" value="F:glycerone kinase activity"/>
    <property type="evidence" value="ECO:0007669"/>
    <property type="project" value="InterPro"/>
</dbReference>
<dbReference type="EMBL" id="LHCI01000106">
    <property type="protein sequence ID" value="KOX89227.1"/>
    <property type="molecule type" value="Genomic_DNA"/>
</dbReference>
<dbReference type="InterPro" id="IPR004007">
    <property type="entry name" value="DhaL_dom"/>
</dbReference>
<evidence type="ECO:0000313" key="3">
    <source>
        <dbReference type="Proteomes" id="UP000037685"/>
    </source>
</evidence>
<dbReference type="InterPro" id="IPR050270">
    <property type="entry name" value="DegV_domain_contain"/>
</dbReference>
<dbReference type="AlphaFoldDB" id="A0A0M9ACG0"/>
<feature type="domain" description="DhaL" evidence="1">
    <location>
        <begin position="7"/>
        <end position="194"/>
    </location>
</feature>
<sequence>MASWAPEEVAEAFRFATDWFGVYVEELNALNVYPVPDGDTGTNMHLTLQSARRELDLADTSRMPEVARAIAYGSLLGARGNSGVILSQILKGFSEAIRKKGVLDAKTLAEALRLGAETGYRAVMRPVEGTILTVARAAGEGARGDSLKDVLESALAAAREALAKTPELLPVLKQAGVVDAGGAGYVRFLEGIHGYALGLPLPEPPKVERYAQTAFATEEFGYCTEFLMEGVEVPIEKIREAVAPFGDSLLVVGAEGYVKGHIHTDDPDGLLATVARFGRMVRTKVEDMSEQHTEILAMAGLLEEAPPPTGLVAVALGHGVARAFRSLGARVVAGGQTQNPSVEDILSAIKSLPNPKVILLPNNPNVFMAAEEAVKLAREAGKEVHVLKTRTIGQGLAAAVRYEPEREPEELLPEMAEAMEGAVTLEVTWASRDAEVDGLKVLKDKPIGLLDGRLVLVGKTPEEVLEGLVRLAQEGKEVLTLFLGPNTPKEAAEAVAQKFPALAVEILPGGPDRYAYLGVLE</sequence>
<comment type="caution">
    <text evidence="2">The sequence shown here is derived from an EMBL/GenBank/DDBJ whole genome shotgun (WGS) entry which is preliminary data.</text>
</comment>
<name>A0A0M9ACG0_THEAQ</name>
<dbReference type="InterPro" id="IPR048394">
    <property type="entry name" value="FakA-like_M"/>
</dbReference>
<dbReference type="NCBIfam" id="TIGR03599">
    <property type="entry name" value="YloV"/>
    <property type="match status" value="1"/>
</dbReference>
<organism evidence="2 3">
    <name type="scientific">Thermus aquaticus</name>
    <dbReference type="NCBI Taxonomy" id="271"/>
    <lineage>
        <taxon>Bacteria</taxon>
        <taxon>Thermotogati</taxon>
        <taxon>Deinococcota</taxon>
        <taxon>Deinococci</taxon>
        <taxon>Thermales</taxon>
        <taxon>Thermaceae</taxon>
        <taxon>Thermus</taxon>
    </lineage>
</organism>
<dbReference type="RefSeq" id="WP_053767108.1">
    <property type="nucleotide sequence ID" value="NZ_LHCI01000106.1"/>
</dbReference>
<dbReference type="Proteomes" id="UP000037685">
    <property type="component" value="Unassembled WGS sequence"/>
</dbReference>
<dbReference type="SMART" id="SM01120">
    <property type="entry name" value="Dak2"/>
    <property type="match status" value="1"/>
</dbReference>
<dbReference type="SMART" id="SM01121">
    <property type="entry name" value="Dak1_2"/>
    <property type="match status" value="1"/>
</dbReference>
<dbReference type="PANTHER" id="PTHR33434">
    <property type="entry name" value="DEGV DOMAIN-CONTAINING PROTEIN DR_1986-RELATED"/>
    <property type="match status" value="1"/>
</dbReference>
<accession>A0A0M9ACG0</accession>
<dbReference type="PATRIC" id="fig|271.14.peg.472"/>
<dbReference type="PROSITE" id="PS51480">
    <property type="entry name" value="DHAL"/>
    <property type="match status" value="1"/>
</dbReference>
<evidence type="ECO:0000259" key="1">
    <source>
        <dbReference type="PROSITE" id="PS51480"/>
    </source>
</evidence>
<dbReference type="InterPro" id="IPR019986">
    <property type="entry name" value="YloV-like"/>
</dbReference>
<proteinExistence type="predicted"/>
<dbReference type="InterPro" id="IPR036117">
    <property type="entry name" value="DhaL_dom_sf"/>
</dbReference>
<gene>
    <name evidence="2" type="ORF">BVI061214_00381</name>
</gene>
<dbReference type="GO" id="GO:0006071">
    <property type="term" value="P:glycerol metabolic process"/>
    <property type="evidence" value="ECO:0007669"/>
    <property type="project" value="InterPro"/>
</dbReference>
<dbReference type="Pfam" id="PF02734">
    <property type="entry name" value="Dak2"/>
    <property type="match status" value="1"/>
</dbReference>
<evidence type="ECO:0000313" key="2">
    <source>
        <dbReference type="EMBL" id="KOX89227.1"/>
    </source>
</evidence>
<dbReference type="Gene3D" id="1.25.40.340">
    <property type="match status" value="1"/>
</dbReference>
<dbReference type="SUPFAM" id="SSF101473">
    <property type="entry name" value="DhaL-like"/>
    <property type="match status" value="1"/>
</dbReference>
<protein>
    <submittedName>
        <fullName evidence="2">DAK2 domain protein</fullName>
    </submittedName>
</protein>
<dbReference type="Pfam" id="PF21645">
    <property type="entry name" value="FakA-like_M"/>
    <property type="match status" value="1"/>
</dbReference>
<reference evidence="3" key="1">
    <citation type="submission" date="2015-07" db="EMBL/GenBank/DDBJ databases">
        <authorList>
            <person name="Zylicz-Stachula A."/>
            <person name="Jezewska-Frackowiak J."/>
            <person name="Czajkowska E."/>
            <person name="Skowron P.M."/>
        </authorList>
    </citation>
    <scope>NUCLEOTIDE SEQUENCE [LARGE SCALE GENOMIC DNA]</scope>
    <source>
        <strain evidence="3">ATCC 25104 / DSM 625 / JCM 10724 / NBRC 103206 / NCIMB 11243 / YT-1</strain>
    </source>
</reference>